<dbReference type="SUPFAM" id="SSF81383">
    <property type="entry name" value="F-box domain"/>
    <property type="match status" value="1"/>
</dbReference>
<comment type="caution">
    <text evidence="3">The sequence shown here is derived from an EMBL/GenBank/DDBJ whole genome shotgun (WGS) entry which is preliminary data.</text>
</comment>
<reference evidence="3 4" key="1">
    <citation type="submission" date="2013-12" db="EMBL/GenBank/DDBJ databases">
        <authorList>
            <person name="Cubeta M."/>
            <person name="Pakala S."/>
            <person name="Fedorova N."/>
            <person name="Thomas E."/>
            <person name="Dean R."/>
            <person name="Jabaji S."/>
            <person name="Neate S."/>
            <person name="Toda T."/>
            <person name="Tavantzis S."/>
            <person name="Vilgalys R."/>
            <person name="Bharathan N."/>
            <person name="Pakala S."/>
            <person name="Losada L.S."/>
            <person name="Zafar N."/>
            <person name="Nierman W."/>
        </authorList>
    </citation>
    <scope>NUCLEOTIDE SEQUENCE [LARGE SCALE GENOMIC DNA]</scope>
    <source>
        <strain evidence="3 4">123E</strain>
    </source>
</reference>
<name>A0A074RGT7_9AGAM</name>
<organism evidence="3 4">
    <name type="scientific">Rhizoctonia solani 123E</name>
    <dbReference type="NCBI Taxonomy" id="1423351"/>
    <lineage>
        <taxon>Eukaryota</taxon>
        <taxon>Fungi</taxon>
        <taxon>Dikarya</taxon>
        <taxon>Basidiomycota</taxon>
        <taxon>Agaricomycotina</taxon>
        <taxon>Agaricomycetes</taxon>
        <taxon>Cantharellales</taxon>
        <taxon>Ceratobasidiaceae</taxon>
        <taxon>Rhizoctonia</taxon>
    </lineage>
</organism>
<feature type="compositionally biased region" description="Polar residues" evidence="2">
    <location>
        <begin position="263"/>
        <end position="278"/>
    </location>
</feature>
<evidence type="ECO:0000313" key="4">
    <source>
        <dbReference type="Proteomes" id="UP000027456"/>
    </source>
</evidence>
<dbReference type="Proteomes" id="UP000027456">
    <property type="component" value="Unassembled WGS sequence"/>
</dbReference>
<feature type="non-terminal residue" evidence="3">
    <location>
        <position position="285"/>
    </location>
</feature>
<evidence type="ECO:0000313" key="3">
    <source>
        <dbReference type="EMBL" id="KEP46316.1"/>
    </source>
</evidence>
<feature type="coiled-coil region" evidence="1">
    <location>
        <begin position="49"/>
        <end position="76"/>
    </location>
</feature>
<proteinExistence type="predicted"/>
<dbReference type="OrthoDB" id="3266451at2759"/>
<feature type="region of interest" description="Disordered" evidence="2">
    <location>
        <begin position="258"/>
        <end position="285"/>
    </location>
</feature>
<dbReference type="HOGENOM" id="CLU_025641_0_0_1"/>
<dbReference type="Gene3D" id="1.20.1280.50">
    <property type="match status" value="1"/>
</dbReference>
<dbReference type="STRING" id="1423351.A0A074RGT7"/>
<protein>
    <submittedName>
        <fullName evidence="3">F-box-like domain protein</fullName>
    </submittedName>
</protein>
<keyword evidence="1" id="KW-0175">Coiled coil</keyword>
<keyword evidence="4" id="KW-1185">Reference proteome</keyword>
<evidence type="ECO:0000256" key="2">
    <source>
        <dbReference type="SAM" id="MobiDB-lite"/>
    </source>
</evidence>
<dbReference type="InterPro" id="IPR036047">
    <property type="entry name" value="F-box-like_dom_sf"/>
</dbReference>
<sequence length="285" mass="32127">MIQLQAIKEASEQLHTAWEHYLQACSDLDNIIWQRETYYDPSRGFLQYIDDELARLSRYEENAHRAQRTLKRAHQRASYLAPIHSLPSEILLCIFYVLLAGPCSLGQLNYETPVPQNQKPGPITQVCSRWRNIATSSPFLWTHVDIPLTQPSAPRLLSRAKLHVQQSANLPLELHVYSAGDNNSQTGYTPVIQLLETVAGQARTLNFTLNYYDYAPFHLAILPVFLSDCSIEIFNRLVTSSYPCSCSPYLLSELGDFDEDQESSSNGASQVEKYSSGLSALDPKG</sequence>
<dbReference type="AlphaFoldDB" id="A0A074RGT7"/>
<gene>
    <name evidence="3" type="ORF">V565_205760</name>
</gene>
<evidence type="ECO:0000256" key="1">
    <source>
        <dbReference type="SAM" id="Coils"/>
    </source>
</evidence>
<dbReference type="EMBL" id="AZST01001165">
    <property type="protein sequence ID" value="KEP46316.1"/>
    <property type="molecule type" value="Genomic_DNA"/>
</dbReference>
<accession>A0A074RGT7</accession>